<organism evidence="4 5">
    <name type="scientific">Thalassobacterium maritimum</name>
    <dbReference type="NCBI Taxonomy" id="3041265"/>
    <lineage>
        <taxon>Bacteria</taxon>
        <taxon>Pseudomonadati</taxon>
        <taxon>Verrucomicrobiota</taxon>
        <taxon>Opitutia</taxon>
        <taxon>Puniceicoccales</taxon>
        <taxon>Coraliomargaritaceae</taxon>
        <taxon>Thalassobacterium</taxon>
    </lineage>
</organism>
<gene>
    <name evidence="4" type="ORF">QEH52_07180</name>
</gene>
<dbReference type="SUPFAM" id="SSF88713">
    <property type="entry name" value="Glycoside hydrolase/deacetylase"/>
    <property type="match status" value="1"/>
</dbReference>
<comment type="caution">
    <text evidence="4">The sequence shown here is derived from an EMBL/GenBank/DDBJ whole genome shotgun (WGS) entry which is preliminary data.</text>
</comment>
<dbReference type="RefSeq" id="WP_308949418.1">
    <property type="nucleotide sequence ID" value="NZ_JARXHW010000012.1"/>
</dbReference>
<evidence type="ECO:0000313" key="5">
    <source>
        <dbReference type="Proteomes" id="UP001225316"/>
    </source>
</evidence>
<evidence type="ECO:0000256" key="2">
    <source>
        <dbReference type="ARBA" id="ARBA00023277"/>
    </source>
</evidence>
<keyword evidence="5" id="KW-1185">Reference proteome</keyword>
<dbReference type="InterPro" id="IPR004300">
    <property type="entry name" value="Glyco_hydro_57_N"/>
</dbReference>
<dbReference type="InterPro" id="IPR011330">
    <property type="entry name" value="Glyco_hydro/deAcase_b/a-brl"/>
</dbReference>
<reference evidence="4 5" key="1">
    <citation type="submission" date="2023-04" db="EMBL/GenBank/DDBJ databases">
        <title>A novel bacteria isolated from coastal sediment.</title>
        <authorList>
            <person name="Liu X.-J."/>
            <person name="Du Z.-J."/>
        </authorList>
    </citation>
    <scope>NUCLEOTIDE SEQUENCE [LARGE SCALE GENOMIC DNA]</scope>
    <source>
        <strain evidence="4 5">SDUM461003</strain>
    </source>
</reference>
<name>A0ABU1AT04_9BACT</name>
<dbReference type="PANTHER" id="PTHR36306:SF1">
    <property type="entry name" value="ALPHA-AMYLASE-RELATED"/>
    <property type="match status" value="1"/>
</dbReference>
<evidence type="ECO:0000259" key="3">
    <source>
        <dbReference type="Pfam" id="PF03065"/>
    </source>
</evidence>
<dbReference type="Pfam" id="PF03065">
    <property type="entry name" value="Glyco_hydro_57"/>
    <property type="match status" value="1"/>
</dbReference>
<dbReference type="PANTHER" id="PTHR36306">
    <property type="entry name" value="ALPHA-AMYLASE-RELATED-RELATED"/>
    <property type="match status" value="1"/>
</dbReference>
<keyword evidence="2" id="KW-0119">Carbohydrate metabolism</keyword>
<dbReference type="EMBL" id="JARXHW010000012">
    <property type="protein sequence ID" value="MDQ8207284.1"/>
    <property type="molecule type" value="Genomic_DNA"/>
</dbReference>
<dbReference type="Gene3D" id="3.20.110.20">
    <property type="match status" value="1"/>
</dbReference>
<dbReference type="Proteomes" id="UP001225316">
    <property type="component" value="Unassembled WGS sequence"/>
</dbReference>
<dbReference type="InterPro" id="IPR052046">
    <property type="entry name" value="GH57_Enzymes"/>
</dbReference>
<comment type="similarity">
    <text evidence="1">Belongs to the glycosyl hydrolase 57 family.</text>
</comment>
<evidence type="ECO:0000313" key="4">
    <source>
        <dbReference type="EMBL" id="MDQ8207284.1"/>
    </source>
</evidence>
<feature type="domain" description="Glycoside hydrolase family 57 N-terminal" evidence="3">
    <location>
        <begin position="40"/>
        <end position="151"/>
    </location>
</feature>
<protein>
    <recommendedName>
        <fullName evidence="3">Glycoside hydrolase family 57 N-terminal domain-containing protein</fullName>
    </recommendedName>
</protein>
<accession>A0ABU1AT04</accession>
<sequence>MKPRILFLPHGNLQYSQLDPARRPWVIDNSYDPLFDLVERTGAKIGFEASGETLKVMADTRPEVMAKLKRLMDAGLVEGVGSPYTHIMLANLPPEIGLESLKDGLNAWEQYTGHRPRLGWNPECSWADFLPDIFKEAGYDSLVMDGDSFFLGFPEIREATGLDFDVRGHSNKSKLFRIEEYIKDKPEYQKYLTNVSRTESGLNLLFRVDFFANPMLWYLMGATEGNRDTPIDISEISALLGRWKERAESTGSFVIPYAEDAEYIGTSAYFYVKQFGHARFFEPEPDSIKRFESLLQTANECGYEFATPSEIIDQSDVIELPNSRLQQIERGSAWHGGTARAWLNTPHARILDPVCQAVFQGVQRLQAELSDNAEAMKHLDNARKEVTSAYVSDSRWPPAPTSPGRFNVRESIEDLKKANRSLEKAMIAGQIQDLRSLYSPNIMSTQILSVEEELMAVEYFGEVATEKAEAVSTSS</sequence>
<proteinExistence type="inferred from homology"/>
<evidence type="ECO:0000256" key="1">
    <source>
        <dbReference type="ARBA" id="ARBA00006821"/>
    </source>
</evidence>